<organism evidence="3 4">
    <name type="scientific">Methylopila henanensis</name>
    <dbReference type="NCBI Taxonomy" id="873516"/>
    <lineage>
        <taxon>Bacteria</taxon>
        <taxon>Pseudomonadati</taxon>
        <taxon>Pseudomonadota</taxon>
        <taxon>Alphaproteobacteria</taxon>
        <taxon>Hyphomicrobiales</taxon>
        <taxon>Methylopilaceae</taxon>
        <taxon>Methylopila</taxon>
    </lineage>
</organism>
<gene>
    <name evidence="3" type="ORF">ACFSCV_08380</name>
</gene>
<keyword evidence="2" id="KW-1133">Transmembrane helix</keyword>
<sequence length="105" mass="11465">MTADAPEVAAAIAARRKSLDRQSVAAALGMAVVAVIFAFDAADHDRTVQGLIDILPWLVGLSLAIFAFNRWTLSIQSKLIRREFDGAAARSPAPPRHERSRKNRN</sequence>
<name>A0ABW4K4M8_9HYPH</name>
<dbReference type="RefSeq" id="WP_378798848.1">
    <property type="nucleotide sequence ID" value="NZ_JBHUER010000005.1"/>
</dbReference>
<dbReference type="Proteomes" id="UP001597308">
    <property type="component" value="Unassembled WGS sequence"/>
</dbReference>
<evidence type="ECO:0000256" key="1">
    <source>
        <dbReference type="SAM" id="MobiDB-lite"/>
    </source>
</evidence>
<reference evidence="4" key="1">
    <citation type="journal article" date="2019" name="Int. J. Syst. Evol. Microbiol.">
        <title>The Global Catalogue of Microorganisms (GCM) 10K type strain sequencing project: providing services to taxonomists for standard genome sequencing and annotation.</title>
        <authorList>
            <consortium name="The Broad Institute Genomics Platform"/>
            <consortium name="The Broad Institute Genome Sequencing Center for Infectious Disease"/>
            <person name="Wu L."/>
            <person name="Ma J."/>
        </authorList>
    </citation>
    <scope>NUCLEOTIDE SEQUENCE [LARGE SCALE GENOMIC DNA]</scope>
    <source>
        <strain evidence="4">KCTC 23707</strain>
    </source>
</reference>
<evidence type="ECO:0000313" key="4">
    <source>
        <dbReference type="Proteomes" id="UP001597308"/>
    </source>
</evidence>
<evidence type="ECO:0000256" key="2">
    <source>
        <dbReference type="SAM" id="Phobius"/>
    </source>
</evidence>
<evidence type="ECO:0000313" key="3">
    <source>
        <dbReference type="EMBL" id="MFD1703020.1"/>
    </source>
</evidence>
<accession>A0ABW4K4M8</accession>
<feature type="transmembrane region" description="Helical" evidence="2">
    <location>
        <begin position="54"/>
        <end position="73"/>
    </location>
</feature>
<proteinExistence type="predicted"/>
<keyword evidence="4" id="KW-1185">Reference proteome</keyword>
<dbReference type="EMBL" id="JBHUER010000005">
    <property type="protein sequence ID" value="MFD1703020.1"/>
    <property type="molecule type" value="Genomic_DNA"/>
</dbReference>
<keyword evidence="2" id="KW-0812">Transmembrane</keyword>
<keyword evidence="2" id="KW-0472">Membrane</keyword>
<feature type="transmembrane region" description="Helical" evidence="2">
    <location>
        <begin position="24"/>
        <end position="42"/>
    </location>
</feature>
<feature type="region of interest" description="Disordered" evidence="1">
    <location>
        <begin position="86"/>
        <end position="105"/>
    </location>
</feature>
<protein>
    <submittedName>
        <fullName evidence="3">Uncharacterized protein</fullName>
    </submittedName>
</protein>
<comment type="caution">
    <text evidence="3">The sequence shown here is derived from an EMBL/GenBank/DDBJ whole genome shotgun (WGS) entry which is preliminary data.</text>
</comment>